<reference evidence="1 2" key="1">
    <citation type="submission" date="2014-02" db="EMBL/GenBank/DDBJ databases">
        <authorList>
            <person name="Manrique M."/>
        </authorList>
    </citation>
    <scope>NUCLEOTIDE SEQUENCE [LARGE SCALE GENOMIC DNA]</scope>
    <source>
        <strain evidence="1 2">LMG17956</strain>
    </source>
</reference>
<dbReference type="EMBL" id="CCBC010000034">
    <property type="protein sequence ID" value="CDO16960.1"/>
    <property type="molecule type" value="Genomic_DNA"/>
</dbReference>
<protein>
    <submittedName>
        <fullName evidence="1">Methyltransferase type 11</fullName>
    </submittedName>
</protein>
<dbReference type="Gene3D" id="3.40.50.150">
    <property type="entry name" value="Vaccinia Virus protein VP39"/>
    <property type="match status" value="1"/>
</dbReference>
<dbReference type="Proteomes" id="UP000027584">
    <property type="component" value="Unassembled WGS sequence"/>
</dbReference>
<organism evidence="1 2">
    <name type="scientific">Streptococcus gallolyticus</name>
    <dbReference type="NCBI Taxonomy" id="315405"/>
    <lineage>
        <taxon>Bacteria</taxon>
        <taxon>Bacillati</taxon>
        <taxon>Bacillota</taxon>
        <taxon>Bacilli</taxon>
        <taxon>Lactobacillales</taxon>
        <taxon>Streptococcaceae</taxon>
        <taxon>Streptococcus</taxon>
    </lineage>
</organism>
<dbReference type="GO" id="GO:0008168">
    <property type="term" value="F:methyltransferase activity"/>
    <property type="evidence" value="ECO:0007669"/>
    <property type="project" value="UniProtKB-KW"/>
</dbReference>
<gene>
    <name evidence="1" type="ORF">BN963_SGAL_00139</name>
</gene>
<keyword evidence="1" id="KW-0489">Methyltransferase</keyword>
<reference evidence="1 2" key="2">
    <citation type="submission" date="2014-05" db="EMBL/GenBank/DDBJ databases">
        <title>Genome sequence of Streptococcus gallolyticus.</title>
        <authorList>
            <person name="Del Campo R."/>
        </authorList>
    </citation>
    <scope>NUCLEOTIDE SEQUENCE [LARGE SCALE GENOMIC DNA]</scope>
    <source>
        <strain evidence="1 2">LMG17956</strain>
    </source>
</reference>
<comment type="caution">
    <text evidence="1">The sequence shown here is derived from an EMBL/GenBank/DDBJ whole genome shotgun (WGS) entry which is preliminary data.</text>
</comment>
<keyword evidence="1" id="KW-0808">Transferase</keyword>
<dbReference type="AlphaFoldDB" id="A0A060RFM6"/>
<dbReference type="GO" id="GO:0032259">
    <property type="term" value="P:methylation"/>
    <property type="evidence" value="ECO:0007669"/>
    <property type="project" value="UniProtKB-KW"/>
</dbReference>
<dbReference type="InterPro" id="IPR029063">
    <property type="entry name" value="SAM-dependent_MTases_sf"/>
</dbReference>
<proteinExistence type="predicted"/>
<accession>A0A060RFM6</accession>
<sequence length="207" mass="23860">MMKNPWETIKLDDYENHMKLASVSQLQAMNQMMKGQLDYPVSSVMILGVAGGNGLEHIQKTRFKKVYGIDVNQYYLDQTAERYVDLADILDCRRVDLTADLANLPRSELIIANLLIEYIGYSSFQKIIQKVAPKYVSCIIQQNPQKDVWVSDSPYLHSFDCLDSVHHQIETSKLTETMSNIGYIKIKTSCYRLPDKKVLIQLDFERN</sequence>
<evidence type="ECO:0000313" key="2">
    <source>
        <dbReference type="Proteomes" id="UP000027584"/>
    </source>
</evidence>
<dbReference type="SUPFAM" id="SSF53335">
    <property type="entry name" value="S-adenosyl-L-methionine-dependent methyltransferases"/>
    <property type="match status" value="1"/>
</dbReference>
<evidence type="ECO:0000313" key="1">
    <source>
        <dbReference type="EMBL" id="CDO16960.1"/>
    </source>
</evidence>
<name>A0A060RFM6_9STRE</name>